<dbReference type="STRING" id="1926881.BTJ39_22335"/>
<sequence>MSIELIVTGILSVIAALLAAFGLGHSKGKSTAEAKAEKQQTEEAAAATKAVAERRVEATKGASDVQQNVSHQSDDDVDSQLRDKWTR</sequence>
<evidence type="ECO:0000256" key="1">
    <source>
        <dbReference type="SAM" id="MobiDB-lite"/>
    </source>
</evidence>
<reference evidence="2 3" key="1">
    <citation type="submission" date="2016-12" db="EMBL/GenBank/DDBJ databases">
        <title>Izhakiella australiana sp. nov. of genus Izhakiella isolated from Australian desert.</title>
        <authorList>
            <person name="Ji M."/>
        </authorList>
    </citation>
    <scope>NUCLEOTIDE SEQUENCE [LARGE SCALE GENOMIC DNA]</scope>
    <source>
        <strain evidence="2 3">D4N98</strain>
    </source>
</reference>
<feature type="region of interest" description="Disordered" evidence="1">
    <location>
        <begin position="32"/>
        <end position="87"/>
    </location>
</feature>
<organism evidence="2 3">
    <name type="scientific">Izhakiella australiensis</name>
    <dbReference type="NCBI Taxonomy" id="1926881"/>
    <lineage>
        <taxon>Bacteria</taxon>
        <taxon>Pseudomonadati</taxon>
        <taxon>Pseudomonadota</taxon>
        <taxon>Gammaproteobacteria</taxon>
        <taxon>Enterobacterales</taxon>
        <taxon>Erwiniaceae</taxon>
        <taxon>Izhakiella</taxon>
    </lineage>
</organism>
<accession>A0A1S8Y9W2</accession>
<dbReference type="RefSeq" id="WP_078004890.1">
    <property type="nucleotide sequence ID" value="NZ_MRUL01000028.1"/>
</dbReference>
<comment type="caution">
    <text evidence="2">The sequence shown here is derived from an EMBL/GenBank/DDBJ whole genome shotgun (WGS) entry which is preliminary data.</text>
</comment>
<keyword evidence="3" id="KW-1185">Reference proteome</keyword>
<name>A0A1S8Y9W2_9GAMM</name>
<gene>
    <name evidence="2" type="ORF">BTJ39_22335</name>
</gene>
<dbReference type="Proteomes" id="UP000190667">
    <property type="component" value="Unassembled WGS sequence"/>
</dbReference>
<dbReference type="EMBL" id="MRUL01000028">
    <property type="protein sequence ID" value="OON35617.1"/>
    <property type="molecule type" value="Genomic_DNA"/>
</dbReference>
<dbReference type="AlphaFoldDB" id="A0A1S8Y9W2"/>
<evidence type="ECO:0008006" key="4">
    <source>
        <dbReference type="Google" id="ProtNLM"/>
    </source>
</evidence>
<protein>
    <recommendedName>
        <fullName evidence="4">DUF2681 domain-containing protein</fullName>
    </recommendedName>
</protein>
<feature type="compositionally biased region" description="Basic and acidic residues" evidence="1">
    <location>
        <begin position="32"/>
        <end position="41"/>
    </location>
</feature>
<proteinExistence type="predicted"/>
<evidence type="ECO:0000313" key="2">
    <source>
        <dbReference type="EMBL" id="OON35617.1"/>
    </source>
</evidence>
<evidence type="ECO:0000313" key="3">
    <source>
        <dbReference type="Proteomes" id="UP000190667"/>
    </source>
</evidence>